<name>A0A1H4AHV8_9BACT</name>
<dbReference type="RefSeq" id="WP_092347180.1">
    <property type="nucleotide sequence ID" value="NZ_FNQN01000005.1"/>
</dbReference>
<evidence type="ECO:0000313" key="1">
    <source>
        <dbReference type="EMBL" id="SEA35341.1"/>
    </source>
</evidence>
<dbReference type="AlphaFoldDB" id="A0A1H4AHV8"/>
<protein>
    <submittedName>
        <fullName evidence="1">Uncharacterized protein</fullName>
    </submittedName>
</protein>
<organism evidence="1 2">
    <name type="scientific">Desulfuromusa kysingii</name>
    <dbReference type="NCBI Taxonomy" id="37625"/>
    <lineage>
        <taxon>Bacteria</taxon>
        <taxon>Pseudomonadati</taxon>
        <taxon>Thermodesulfobacteriota</taxon>
        <taxon>Desulfuromonadia</taxon>
        <taxon>Desulfuromonadales</taxon>
        <taxon>Geopsychrobacteraceae</taxon>
        <taxon>Desulfuromusa</taxon>
    </lineage>
</organism>
<reference evidence="1 2" key="1">
    <citation type="submission" date="2016-10" db="EMBL/GenBank/DDBJ databases">
        <authorList>
            <person name="de Groot N.N."/>
        </authorList>
    </citation>
    <scope>NUCLEOTIDE SEQUENCE [LARGE SCALE GENOMIC DNA]</scope>
    <source>
        <strain evidence="1 2">DSM 7343</strain>
    </source>
</reference>
<dbReference type="Proteomes" id="UP000199409">
    <property type="component" value="Unassembled WGS sequence"/>
</dbReference>
<dbReference type="EMBL" id="FNQN01000005">
    <property type="protein sequence ID" value="SEA35341.1"/>
    <property type="molecule type" value="Genomic_DNA"/>
</dbReference>
<dbReference type="OrthoDB" id="1496213at2"/>
<sequence length="193" mass="22718">MIKSNINSLYRVHGSKRVSQGDLYRDLSFFSIGKNGEKYEVFFQYAIILSQECDLDHGYKILSQKKDGEELKFNQYLHSVLFAPAFPAEILRRGEHLKSLYNIVTDRINSSSYKIVKNNETPRYHFLPSWADLQVPELIVDFKAYYTLPFEYFYEICQDRCLASINELFREDVSQRFGNYLNRVGTPELTTYD</sequence>
<accession>A0A1H4AHV8</accession>
<evidence type="ECO:0000313" key="2">
    <source>
        <dbReference type="Proteomes" id="UP000199409"/>
    </source>
</evidence>
<proteinExistence type="predicted"/>
<keyword evidence="2" id="KW-1185">Reference proteome</keyword>
<gene>
    <name evidence="1" type="ORF">SAMN05660420_01840</name>
</gene>